<dbReference type="RefSeq" id="YP_010655967.1">
    <property type="nucleotide sequence ID" value="NC_070833.1"/>
</dbReference>
<organism evidence="1 2">
    <name type="scientific">Arthrobacter phage Hestia</name>
    <dbReference type="NCBI Taxonomy" id="2419609"/>
    <lineage>
        <taxon>Viruses</taxon>
        <taxon>Duplodnaviria</taxon>
        <taxon>Heunggongvirae</taxon>
        <taxon>Uroviricota</taxon>
        <taxon>Caudoviricetes</taxon>
        <taxon>Hestiavirus</taxon>
        <taxon>Hestiavirus hestia</taxon>
    </lineage>
</organism>
<keyword evidence="2" id="KW-1185">Reference proteome</keyword>
<dbReference type="KEGG" id="vg:77931841"/>
<dbReference type="GeneID" id="77931841"/>
<dbReference type="EMBL" id="MH910036">
    <property type="protein sequence ID" value="AYR00934.1"/>
    <property type="molecule type" value="Genomic_DNA"/>
</dbReference>
<gene>
    <name evidence="1" type="primary">56</name>
    <name evidence="1" type="ORF">PBI_HESTIA_56</name>
</gene>
<accession>A0A3G3M4D8</accession>
<evidence type="ECO:0000313" key="2">
    <source>
        <dbReference type="Proteomes" id="UP000270301"/>
    </source>
</evidence>
<protein>
    <submittedName>
        <fullName evidence="1">Uncharacterized protein</fullName>
    </submittedName>
</protein>
<reference evidence="1 2" key="1">
    <citation type="submission" date="2018-09" db="EMBL/GenBank/DDBJ databases">
        <authorList>
            <person name="Ulbrich M.C."/>
            <person name="Stoner T.H."/>
            <person name="Garlena R.A."/>
            <person name="Russell D.A."/>
            <person name="Pope W.H."/>
            <person name="Jacobs-Sera D."/>
            <person name="Hatfull G.F."/>
        </authorList>
    </citation>
    <scope>NUCLEOTIDE SEQUENCE [LARGE SCALE GENOMIC DNA]</scope>
</reference>
<sequence>MNRIFDARRKPIPLDLPEPLPLPSSTDLAVMGRHGIKLADWWNMTDSDRVAARLSVAHAEPRRDG</sequence>
<dbReference type="Proteomes" id="UP000270301">
    <property type="component" value="Segment"/>
</dbReference>
<name>A0A3G3M4D8_9CAUD</name>
<proteinExistence type="predicted"/>
<evidence type="ECO:0000313" key="1">
    <source>
        <dbReference type="EMBL" id="AYR00934.1"/>
    </source>
</evidence>